<dbReference type="Pfam" id="PF21636">
    <property type="entry name" value="PPP1R21_C"/>
    <property type="match status" value="1"/>
</dbReference>
<evidence type="ECO:0000259" key="3">
    <source>
        <dbReference type="SMART" id="SM01254"/>
    </source>
</evidence>
<dbReference type="AlphaFoldDB" id="T1FVV3"/>
<feature type="region of interest" description="Disordered" evidence="2">
    <location>
        <begin position="616"/>
        <end position="654"/>
    </location>
</feature>
<dbReference type="InterPro" id="IPR040024">
    <property type="entry name" value="PPP1R21"/>
</dbReference>
<dbReference type="Proteomes" id="UP000015101">
    <property type="component" value="Unassembled WGS sequence"/>
</dbReference>
<accession>T1FVV3</accession>
<dbReference type="OrthoDB" id="5566667at2759"/>
<name>T1FVV3_HELRO</name>
<evidence type="ECO:0000256" key="2">
    <source>
        <dbReference type="SAM" id="MobiDB-lite"/>
    </source>
</evidence>
<dbReference type="OMA" id="NVRYQRL"/>
<gene>
    <name evidence="5" type="primary">20212949</name>
    <name evidence="4" type="ORF">HELRODRAFT_194253</name>
</gene>
<dbReference type="SMART" id="SM01254">
    <property type="entry name" value="KLRAQ"/>
    <property type="match status" value="1"/>
</dbReference>
<feature type="compositionally biased region" description="Low complexity" evidence="2">
    <location>
        <begin position="616"/>
        <end position="629"/>
    </location>
</feature>
<feature type="coiled-coil region" evidence="1">
    <location>
        <begin position="49"/>
        <end position="90"/>
    </location>
</feature>
<dbReference type="KEGG" id="hro:HELRODRAFT_194253"/>
<feature type="domain" description="Protein phosphatase 1 regulatory subunit 21 N-terminal" evidence="3">
    <location>
        <begin position="9"/>
        <end position="121"/>
    </location>
</feature>
<protein>
    <recommendedName>
        <fullName evidence="3">Protein phosphatase 1 regulatory subunit 21 N-terminal domain-containing protein</fullName>
    </recommendedName>
</protein>
<keyword evidence="6" id="KW-1185">Reference proteome</keyword>
<dbReference type="EnsemblMetazoa" id="HelroT194253">
    <property type="protein sequence ID" value="HelroP194253"/>
    <property type="gene ID" value="HelroG194253"/>
</dbReference>
<dbReference type="RefSeq" id="XP_009029512.1">
    <property type="nucleotide sequence ID" value="XM_009031264.1"/>
</dbReference>
<dbReference type="GeneID" id="20212949"/>
<reference evidence="4 6" key="2">
    <citation type="journal article" date="2013" name="Nature">
        <title>Insights into bilaterian evolution from three spiralian genomes.</title>
        <authorList>
            <person name="Simakov O."/>
            <person name="Marletaz F."/>
            <person name="Cho S.J."/>
            <person name="Edsinger-Gonzales E."/>
            <person name="Havlak P."/>
            <person name="Hellsten U."/>
            <person name="Kuo D.H."/>
            <person name="Larsson T."/>
            <person name="Lv J."/>
            <person name="Arendt D."/>
            <person name="Savage R."/>
            <person name="Osoegawa K."/>
            <person name="de Jong P."/>
            <person name="Grimwood J."/>
            <person name="Chapman J.A."/>
            <person name="Shapiro H."/>
            <person name="Aerts A."/>
            <person name="Otillar R.P."/>
            <person name="Terry A.Y."/>
            <person name="Boore J.L."/>
            <person name="Grigoriev I.V."/>
            <person name="Lindberg D.R."/>
            <person name="Seaver E.C."/>
            <person name="Weisblat D.A."/>
            <person name="Putnam N.H."/>
            <person name="Rokhsar D.S."/>
        </authorList>
    </citation>
    <scope>NUCLEOTIDE SEQUENCE</scope>
</reference>
<evidence type="ECO:0000313" key="4">
    <source>
        <dbReference type="EMBL" id="ESN92418.1"/>
    </source>
</evidence>
<organism evidence="5 6">
    <name type="scientific">Helobdella robusta</name>
    <name type="common">Californian leech</name>
    <dbReference type="NCBI Taxonomy" id="6412"/>
    <lineage>
        <taxon>Eukaryota</taxon>
        <taxon>Metazoa</taxon>
        <taxon>Spiralia</taxon>
        <taxon>Lophotrochozoa</taxon>
        <taxon>Annelida</taxon>
        <taxon>Clitellata</taxon>
        <taxon>Hirudinea</taxon>
        <taxon>Rhynchobdellida</taxon>
        <taxon>Glossiphoniidae</taxon>
        <taxon>Helobdella</taxon>
    </lineage>
</organism>
<dbReference type="PANTHER" id="PTHR21448">
    <property type="entry name" value="SMOOTH MUSCLE MYOSIN HEAVY CHAIN-RELATED"/>
    <property type="match status" value="1"/>
</dbReference>
<dbReference type="HOGENOM" id="CLU_022372_0_0_1"/>
<dbReference type="STRING" id="6412.T1FVV3"/>
<reference evidence="6" key="1">
    <citation type="submission" date="2012-12" db="EMBL/GenBank/DDBJ databases">
        <authorList>
            <person name="Hellsten U."/>
            <person name="Grimwood J."/>
            <person name="Chapman J.A."/>
            <person name="Shapiro H."/>
            <person name="Aerts A."/>
            <person name="Otillar R.P."/>
            <person name="Terry A.Y."/>
            <person name="Boore J.L."/>
            <person name="Simakov O."/>
            <person name="Marletaz F."/>
            <person name="Cho S.-J."/>
            <person name="Edsinger-Gonzales E."/>
            <person name="Havlak P."/>
            <person name="Kuo D.-H."/>
            <person name="Larsson T."/>
            <person name="Lv J."/>
            <person name="Arendt D."/>
            <person name="Savage R."/>
            <person name="Osoegawa K."/>
            <person name="de Jong P."/>
            <person name="Lindberg D.R."/>
            <person name="Seaver E.C."/>
            <person name="Weisblat D.A."/>
            <person name="Putnam N.H."/>
            <person name="Grigoriev I.V."/>
            <person name="Rokhsar D.S."/>
        </authorList>
    </citation>
    <scope>NUCLEOTIDE SEQUENCE</scope>
</reference>
<dbReference type="InterPro" id="IPR049372">
    <property type="entry name" value="PPP1R21_C"/>
</dbReference>
<dbReference type="InterPro" id="IPR019343">
    <property type="entry name" value="PPP1R21_N"/>
</dbReference>
<evidence type="ECO:0000313" key="6">
    <source>
        <dbReference type="Proteomes" id="UP000015101"/>
    </source>
</evidence>
<dbReference type="FunCoup" id="T1FVV3">
    <property type="interactions" value="1044"/>
</dbReference>
<feature type="compositionally biased region" description="Gly residues" evidence="2">
    <location>
        <begin position="645"/>
        <end position="654"/>
    </location>
</feature>
<dbReference type="EMBL" id="AMQM01007608">
    <property type="status" value="NOT_ANNOTATED_CDS"/>
    <property type="molecule type" value="Genomic_DNA"/>
</dbReference>
<dbReference type="PANTHER" id="PTHR21448:SF0">
    <property type="entry name" value="PROTEIN PHOSPHATASE 1 REGULATORY SUBUNIT 21"/>
    <property type="match status" value="1"/>
</dbReference>
<reference evidence="5" key="3">
    <citation type="submission" date="2015-06" db="UniProtKB">
        <authorList>
            <consortium name="EnsemblMetazoa"/>
        </authorList>
    </citation>
    <scope>IDENTIFICATION</scope>
</reference>
<feature type="coiled-coil region" evidence="1">
    <location>
        <begin position="122"/>
        <end position="177"/>
    </location>
</feature>
<keyword evidence="1" id="KW-0175">Coiled coil</keyword>
<dbReference type="EMBL" id="KB097642">
    <property type="protein sequence ID" value="ESN92418.1"/>
    <property type="molecule type" value="Genomic_DNA"/>
</dbReference>
<dbReference type="GO" id="GO:0005769">
    <property type="term" value="C:early endosome"/>
    <property type="evidence" value="ECO:0000318"/>
    <property type="project" value="GO_Central"/>
</dbReference>
<dbReference type="eggNOG" id="KOG4421">
    <property type="taxonomic scope" value="Eukaryota"/>
</dbReference>
<dbReference type="Pfam" id="PF10205">
    <property type="entry name" value="KLRAQ"/>
    <property type="match status" value="1"/>
</dbReference>
<sequence length="654" mass="73799">MADLQSKYQVLATEYAKACLQFFSNQLEKKVRAQISVLKKAVLDEQSSSQGLKEQLKERDQMIRKHEQELESLTFRNQQLESRVTILQTELISVGSGKSKKMKIKALQTDLDKRATLLDDLKLGHEDKMKKLMEEKNSLESKLAEQSALVERTLEKTDQLEKELNNVQTKLTLENERLVKIINDNISFIDNSDETLTIFNLSKVPHPSPSSSSKIDSTHIRDLIFLANQIISEEMMTSFEAIFDAMQAKSIDPKLNSDLFKVYKEQSLRLAERPTYIQPIRKGFATLCDLYNDNNENSTLPLSCLSSLTSSTAAAATAAATSSSSSSSSNATILELSNAIFNWMEATNDLSRSFGAKLKTVEELPTCHKNIKLLDERLNGSIIKLHHSIQKLSSFLSLNVNQISSSVSASSSTSSLSSSSLLNALRKRAINYLAAVSQNVPSDSVPHSIAIENKKAIVAYMESKSELTQQLGNINIVDRDRDERQPPQQQKQHQQRQVELETEWDQTREKIVMENYERRISELIANLQLADSKALYFNSECKAIHKQLTSTNLDRERLRVDLVSSNDVMSRLKDELQTTTKNYEVQLSLMSEHLATMNEKLTSQKDEIDALKFNIQHQQQHQQQQQQQKQQHHHSPVATLLSLSGSGGGSKKSK</sequence>
<evidence type="ECO:0000256" key="1">
    <source>
        <dbReference type="SAM" id="Coils"/>
    </source>
</evidence>
<dbReference type="InParanoid" id="T1FVV3"/>
<evidence type="ECO:0000313" key="5">
    <source>
        <dbReference type="EnsemblMetazoa" id="HelroP194253"/>
    </source>
</evidence>
<proteinExistence type="predicted"/>
<dbReference type="CTD" id="20212949"/>
<feature type="region of interest" description="Disordered" evidence="2">
    <location>
        <begin position="482"/>
        <end position="501"/>
    </location>
</feature>
<feature type="compositionally biased region" description="Low complexity" evidence="2">
    <location>
        <begin position="486"/>
        <end position="497"/>
    </location>
</feature>